<dbReference type="GO" id="GO:0004066">
    <property type="term" value="F:asparagine synthase (glutamine-hydrolyzing) activity"/>
    <property type="evidence" value="ECO:0007669"/>
    <property type="project" value="UniProtKB-EC"/>
</dbReference>
<keyword evidence="5 9" id="KW-0067">ATP-binding</keyword>
<dbReference type="SUPFAM" id="SSF52402">
    <property type="entry name" value="Adenine nucleotide alpha hydrolases-like"/>
    <property type="match status" value="1"/>
</dbReference>
<protein>
    <recommendedName>
        <fullName evidence="3">asparagine synthase (glutamine-hydrolyzing)</fullName>
        <ecNumber evidence="3">6.3.5.4</ecNumber>
    </recommendedName>
</protein>
<evidence type="ECO:0000256" key="5">
    <source>
        <dbReference type="ARBA" id="ARBA00022840"/>
    </source>
</evidence>
<gene>
    <name evidence="12" type="ORF">A2W05_05020</name>
</gene>
<feature type="binding site" evidence="9">
    <location>
        <position position="104"/>
    </location>
    <ligand>
        <name>L-glutamine</name>
        <dbReference type="ChEBI" id="CHEBI:58359"/>
    </ligand>
</feature>
<keyword evidence="8" id="KW-0061">Asparagine biosynthesis</keyword>
<evidence type="ECO:0000256" key="1">
    <source>
        <dbReference type="ARBA" id="ARBA00005187"/>
    </source>
</evidence>
<dbReference type="InterPro" id="IPR006426">
    <property type="entry name" value="Asn_synth_AEB"/>
</dbReference>
<feature type="binding site" evidence="9">
    <location>
        <begin position="363"/>
        <end position="364"/>
    </location>
    <ligand>
        <name>ATP</name>
        <dbReference type="ChEBI" id="CHEBI:30616"/>
    </ligand>
</feature>
<comment type="catalytic activity">
    <reaction evidence="7">
        <text>L-aspartate + L-glutamine + ATP + H2O = L-asparagine + L-glutamate + AMP + diphosphate + H(+)</text>
        <dbReference type="Rhea" id="RHEA:12228"/>
        <dbReference type="ChEBI" id="CHEBI:15377"/>
        <dbReference type="ChEBI" id="CHEBI:15378"/>
        <dbReference type="ChEBI" id="CHEBI:29985"/>
        <dbReference type="ChEBI" id="CHEBI:29991"/>
        <dbReference type="ChEBI" id="CHEBI:30616"/>
        <dbReference type="ChEBI" id="CHEBI:33019"/>
        <dbReference type="ChEBI" id="CHEBI:58048"/>
        <dbReference type="ChEBI" id="CHEBI:58359"/>
        <dbReference type="ChEBI" id="CHEBI:456215"/>
        <dbReference type="EC" id="6.3.5.4"/>
    </reaction>
</comment>
<comment type="pathway">
    <text evidence="1">Amino-acid biosynthesis; L-asparagine biosynthesis; L-asparagine from L-aspartate (L-Gln route): step 1/1.</text>
</comment>
<dbReference type="PIRSF" id="PIRSF001589">
    <property type="entry name" value="Asn_synthetase_glu-h"/>
    <property type="match status" value="1"/>
</dbReference>
<dbReference type="SUPFAM" id="SSF56235">
    <property type="entry name" value="N-terminal nucleophile aminohydrolases (Ntn hydrolases)"/>
    <property type="match status" value="1"/>
</dbReference>
<organism evidence="12 13">
    <name type="scientific">Candidatus Schekmanbacteria bacterium RBG_16_38_10</name>
    <dbReference type="NCBI Taxonomy" id="1817879"/>
    <lineage>
        <taxon>Bacteria</taxon>
        <taxon>Candidatus Schekmaniibacteriota</taxon>
    </lineage>
</organism>
<dbReference type="InterPro" id="IPR014729">
    <property type="entry name" value="Rossmann-like_a/b/a_fold"/>
</dbReference>
<keyword evidence="6 8" id="KW-0315">Glutamine amidotransferase</keyword>
<dbReference type="NCBIfam" id="TIGR01536">
    <property type="entry name" value="asn_synth_AEB"/>
    <property type="match status" value="1"/>
</dbReference>
<keyword evidence="4 9" id="KW-0547">Nucleotide-binding</keyword>
<feature type="active site" description="For GATase activity" evidence="8">
    <location>
        <position position="2"/>
    </location>
</feature>
<dbReference type="GO" id="GO:0006529">
    <property type="term" value="P:asparagine biosynthetic process"/>
    <property type="evidence" value="ECO:0007669"/>
    <property type="project" value="UniProtKB-KW"/>
</dbReference>
<dbReference type="EC" id="6.3.5.4" evidence="3"/>
<dbReference type="InterPro" id="IPR033738">
    <property type="entry name" value="AsnB_N"/>
</dbReference>
<feature type="domain" description="Glutamine amidotransferase type-2" evidence="11">
    <location>
        <begin position="2"/>
        <end position="217"/>
    </location>
</feature>
<dbReference type="AlphaFoldDB" id="A0A1F7RP97"/>
<dbReference type="CDD" id="cd00712">
    <property type="entry name" value="AsnB"/>
    <property type="match status" value="1"/>
</dbReference>
<reference evidence="12 13" key="1">
    <citation type="journal article" date="2016" name="Nat. Commun.">
        <title>Thousands of microbial genomes shed light on interconnected biogeochemical processes in an aquifer system.</title>
        <authorList>
            <person name="Anantharaman K."/>
            <person name="Brown C.T."/>
            <person name="Hug L.A."/>
            <person name="Sharon I."/>
            <person name="Castelle C.J."/>
            <person name="Probst A.J."/>
            <person name="Thomas B.C."/>
            <person name="Singh A."/>
            <person name="Wilkins M.J."/>
            <person name="Karaoz U."/>
            <person name="Brodie E.L."/>
            <person name="Williams K.H."/>
            <person name="Hubbard S.S."/>
            <person name="Banfield J.F."/>
        </authorList>
    </citation>
    <scope>NUCLEOTIDE SEQUENCE [LARGE SCALE GENOMIC DNA]</scope>
</reference>
<feature type="binding site" evidence="9">
    <location>
        <position position="291"/>
    </location>
    <ligand>
        <name>ATP</name>
        <dbReference type="ChEBI" id="CHEBI:30616"/>
    </ligand>
</feature>
<evidence type="ECO:0000256" key="4">
    <source>
        <dbReference type="ARBA" id="ARBA00022741"/>
    </source>
</evidence>
<evidence type="ECO:0000259" key="11">
    <source>
        <dbReference type="PROSITE" id="PS51278"/>
    </source>
</evidence>
<dbReference type="InterPro" id="IPR001962">
    <property type="entry name" value="Asn_synthase"/>
</dbReference>
<dbReference type="InterPro" id="IPR029055">
    <property type="entry name" value="Ntn_hydrolases_N"/>
</dbReference>
<sequence length="623" mass="71277">MCGIAGIIYNSGKVEDDLLKRMSSTLKHRGPDDTGSYIARDSTAGLCHARLSIIDLVGGHQPMSSACRQEGRTVWIVFNGEIYNFQELKNGLVKRGHIFKTASDTEVILHLYEEKGVNCLDDISGMFAFAIYDEFSKSLFLARDRLGKKPLSYYYDGNKFIFASEIKAILEDSSVPRRINLNALEHYLTFLYVPPPDSMFDGIMKLPPASYLIFKDDKVEVKQYWQPQIRLTDEPFELRCKKIRDSLTKAVEMRLISDVPLGAFLSGGVDSSLVVGLMSRLTKERVKTFSIGFEEEDYSELNYARIIAKRFNTDHHEFIVKPDAMEVLPKLVWHYDEPFGDSSSLPTYYVSKITSQYVKVALSGDGGDELFAGYNRYKAIKYISHLKKIPPIFLKVLANCGGLLEPFRMSRYIERVKRLLRVIETPLSDLYLQMMSFYDDYYKGRILYGYNPTASTCGGFISDKFNDADPVSAAEYADILTYLPHDILVKVDRASMANSLEVRCPFLDHEFVGLALTIPSALKLHNGESKYILKSAFSDILPTEIMRRGKMGFGIPLKHWFTNKLNDYLRDVVLSKQALARGYFKPVEVRRLIDEHSHGWVNHSDRLWLLLNLELWHRTFIDR</sequence>
<comment type="similarity">
    <text evidence="2">Belongs to the asparagine synthetase family.</text>
</comment>
<proteinExistence type="inferred from homology"/>
<dbReference type="Gene3D" id="3.60.20.10">
    <property type="entry name" value="Glutamine Phosphoribosylpyrophosphate, subunit 1, domain 1"/>
    <property type="match status" value="1"/>
</dbReference>
<dbReference type="Pfam" id="PF00733">
    <property type="entry name" value="Asn_synthase"/>
    <property type="match status" value="1"/>
</dbReference>
<dbReference type="InterPro" id="IPR017932">
    <property type="entry name" value="GATase_2_dom"/>
</dbReference>
<evidence type="ECO:0000256" key="10">
    <source>
        <dbReference type="PIRSR" id="PIRSR001589-3"/>
    </source>
</evidence>
<dbReference type="PROSITE" id="PS51278">
    <property type="entry name" value="GATASE_TYPE_2"/>
    <property type="match status" value="1"/>
</dbReference>
<evidence type="ECO:0000256" key="6">
    <source>
        <dbReference type="ARBA" id="ARBA00022962"/>
    </source>
</evidence>
<name>A0A1F7RP97_9BACT</name>
<dbReference type="Pfam" id="PF13537">
    <property type="entry name" value="GATase_7"/>
    <property type="match status" value="1"/>
</dbReference>
<keyword evidence="8" id="KW-0028">Amino-acid biosynthesis</keyword>
<evidence type="ECO:0000256" key="2">
    <source>
        <dbReference type="ARBA" id="ARBA00005752"/>
    </source>
</evidence>
<dbReference type="GO" id="GO:0005524">
    <property type="term" value="F:ATP binding"/>
    <property type="evidence" value="ECO:0007669"/>
    <property type="project" value="UniProtKB-KW"/>
</dbReference>
<feature type="site" description="Important for beta-aspartyl-AMP intermediate formation" evidence="10">
    <location>
        <position position="365"/>
    </location>
</feature>
<dbReference type="PANTHER" id="PTHR43284">
    <property type="entry name" value="ASPARAGINE SYNTHETASE (GLUTAMINE-HYDROLYZING)"/>
    <property type="match status" value="1"/>
</dbReference>
<evidence type="ECO:0000256" key="9">
    <source>
        <dbReference type="PIRSR" id="PIRSR001589-2"/>
    </source>
</evidence>
<dbReference type="EMBL" id="MGDE01000240">
    <property type="protein sequence ID" value="OGL43130.1"/>
    <property type="molecule type" value="Genomic_DNA"/>
</dbReference>
<evidence type="ECO:0000256" key="8">
    <source>
        <dbReference type="PIRSR" id="PIRSR001589-1"/>
    </source>
</evidence>
<accession>A0A1F7RP97</accession>
<dbReference type="PANTHER" id="PTHR43284:SF1">
    <property type="entry name" value="ASPARAGINE SYNTHETASE"/>
    <property type="match status" value="1"/>
</dbReference>
<evidence type="ECO:0000313" key="13">
    <source>
        <dbReference type="Proteomes" id="UP000178797"/>
    </source>
</evidence>
<dbReference type="Gene3D" id="3.40.50.620">
    <property type="entry name" value="HUPs"/>
    <property type="match status" value="1"/>
</dbReference>
<dbReference type="InterPro" id="IPR051786">
    <property type="entry name" value="ASN_synthetase/amidase"/>
</dbReference>
<dbReference type="CDD" id="cd01991">
    <property type="entry name" value="Asn_synthase_B_C"/>
    <property type="match status" value="1"/>
</dbReference>
<evidence type="ECO:0000256" key="7">
    <source>
        <dbReference type="ARBA" id="ARBA00048741"/>
    </source>
</evidence>
<comment type="caution">
    <text evidence="12">The sequence shown here is derived from an EMBL/GenBank/DDBJ whole genome shotgun (WGS) entry which is preliminary data.</text>
</comment>
<dbReference type="Proteomes" id="UP000178797">
    <property type="component" value="Unassembled WGS sequence"/>
</dbReference>
<evidence type="ECO:0000256" key="3">
    <source>
        <dbReference type="ARBA" id="ARBA00012737"/>
    </source>
</evidence>
<evidence type="ECO:0000313" key="12">
    <source>
        <dbReference type="EMBL" id="OGL43130.1"/>
    </source>
</evidence>
<dbReference type="GO" id="GO:0005829">
    <property type="term" value="C:cytosol"/>
    <property type="evidence" value="ECO:0007669"/>
    <property type="project" value="TreeGrafter"/>
</dbReference>